<gene>
    <name evidence="2" type="primary">WDR61</name>
</gene>
<feature type="domain" description="Reverse transcriptase" evidence="1">
    <location>
        <begin position="1"/>
        <end position="192"/>
    </location>
</feature>
<dbReference type="Ensembl" id="ENSOTST00005164614.1">
    <property type="protein sequence ID" value="ENSOTSP00005110427.1"/>
    <property type="gene ID" value="ENSOTSG00005072771.1"/>
</dbReference>
<evidence type="ECO:0000313" key="2">
    <source>
        <dbReference type="Ensembl" id="ENSOTSP00005110427.1"/>
    </source>
</evidence>
<accession>A0AAZ3P160</accession>
<reference evidence="2" key="3">
    <citation type="submission" date="2025-09" db="UniProtKB">
        <authorList>
            <consortium name="Ensembl"/>
        </authorList>
    </citation>
    <scope>IDENTIFICATION</scope>
</reference>
<reference evidence="2" key="2">
    <citation type="submission" date="2025-08" db="UniProtKB">
        <authorList>
            <consortium name="Ensembl"/>
        </authorList>
    </citation>
    <scope>IDENTIFICATION</scope>
</reference>
<dbReference type="AlphaFoldDB" id="A0AAZ3P160"/>
<dbReference type="PROSITE" id="PS50878">
    <property type="entry name" value="RT_POL"/>
    <property type="match status" value="1"/>
</dbReference>
<proteinExistence type="predicted"/>
<protein>
    <recommendedName>
        <fullName evidence="1">Reverse transcriptase domain-containing protein</fullName>
    </recommendedName>
</protein>
<sequence>GPGDNRSGDANVYLVSFIEEKSKRSKTGFGFGAGHGCTSDTLKVLNDIITAIDKRHYCAAVFIDLAKAFDSVNHHILISRLSFLNDCLVWFTNYFSDRVQCVKSEGLLSRHLAVSMGVPQDSILGPTLFSVYINDVALAAGDSLIHLYADDTILYTSGPSLDSPSLLLCTPVSLLAHSSSAHLSLQYLIAIL</sequence>
<name>A0AAZ3P160_ONCTS</name>
<dbReference type="Pfam" id="PF00078">
    <property type="entry name" value="RVT_1"/>
    <property type="match status" value="1"/>
</dbReference>
<dbReference type="Proteomes" id="UP000694402">
    <property type="component" value="Unassembled WGS sequence"/>
</dbReference>
<organism evidence="2 3">
    <name type="scientific">Oncorhynchus tshawytscha</name>
    <name type="common">Chinook salmon</name>
    <name type="synonym">Salmo tshawytscha</name>
    <dbReference type="NCBI Taxonomy" id="74940"/>
    <lineage>
        <taxon>Eukaryota</taxon>
        <taxon>Metazoa</taxon>
        <taxon>Chordata</taxon>
        <taxon>Craniata</taxon>
        <taxon>Vertebrata</taxon>
        <taxon>Euteleostomi</taxon>
        <taxon>Actinopterygii</taxon>
        <taxon>Neopterygii</taxon>
        <taxon>Teleostei</taxon>
        <taxon>Protacanthopterygii</taxon>
        <taxon>Salmoniformes</taxon>
        <taxon>Salmonidae</taxon>
        <taxon>Salmoninae</taxon>
        <taxon>Oncorhynchus</taxon>
    </lineage>
</organism>
<evidence type="ECO:0000313" key="3">
    <source>
        <dbReference type="Proteomes" id="UP000694402"/>
    </source>
</evidence>
<dbReference type="GeneTree" id="ENSGT01120000271879"/>
<keyword evidence="3" id="KW-1185">Reference proteome</keyword>
<reference evidence="3" key="1">
    <citation type="journal article" date="2018" name="PLoS ONE">
        <title>Chinook salmon (Oncorhynchus tshawytscha) genome and transcriptome.</title>
        <authorList>
            <person name="Christensen K.A."/>
            <person name="Leong J.S."/>
            <person name="Sakhrani D."/>
            <person name="Biagi C.A."/>
            <person name="Minkley D.R."/>
            <person name="Withler R.E."/>
            <person name="Rondeau E.B."/>
            <person name="Koop B.F."/>
            <person name="Devlin R.H."/>
        </authorList>
    </citation>
    <scope>NUCLEOTIDE SEQUENCE [LARGE SCALE GENOMIC DNA]</scope>
</reference>
<dbReference type="PANTHER" id="PTHR33332">
    <property type="entry name" value="REVERSE TRANSCRIPTASE DOMAIN-CONTAINING PROTEIN"/>
    <property type="match status" value="1"/>
</dbReference>
<dbReference type="InterPro" id="IPR000477">
    <property type="entry name" value="RT_dom"/>
</dbReference>
<evidence type="ECO:0000259" key="1">
    <source>
        <dbReference type="PROSITE" id="PS50878"/>
    </source>
</evidence>